<feature type="region of interest" description="Disordered" evidence="1">
    <location>
        <begin position="1104"/>
        <end position="1125"/>
    </location>
</feature>
<keyword evidence="3" id="KW-0695">RNA-directed DNA polymerase</keyword>
<keyword evidence="3" id="KW-0548">Nucleotidyltransferase</keyword>
<dbReference type="InterPro" id="IPR043128">
    <property type="entry name" value="Rev_trsase/Diguanyl_cyclase"/>
</dbReference>
<accession>A0ABQ9XJR8</accession>
<feature type="compositionally biased region" description="Polar residues" evidence="1">
    <location>
        <begin position="1398"/>
        <end position="1443"/>
    </location>
</feature>
<comment type="caution">
    <text evidence="3">The sequence shown here is derived from an EMBL/GenBank/DDBJ whole genome shotgun (WGS) entry which is preliminary data.</text>
</comment>
<feature type="region of interest" description="Disordered" evidence="1">
    <location>
        <begin position="209"/>
        <end position="298"/>
    </location>
</feature>
<dbReference type="EMBL" id="JARBJD010000118">
    <property type="protein sequence ID" value="KAK2951450.1"/>
    <property type="molecule type" value="Genomic_DNA"/>
</dbReference>
<feature type="compositionally biased region" description="Basic and acidic residues" evidence="1">
    <location>
        <begin position="1554"/>
        <end position="1588"/>
    </location>
</feature>
<feature type="compositionally biased region" description="Low complexity" evidence="1">
    <location>
        <begin position="360"/>
        <end position="371"/>
    </location>
</feature>
<organism evidence="3 4">
    <name type="scientific">Blattamonas nauphoetae</name>
    <dbReference type="NCBI Taxonomy" id="2049346"/>
    <lineage>
        <taxon>Eukaryota</taxon>
        <taxon>Metamonada</taxon>
        <taxon>Preaxostyla</taxon>
        <taxon>Oxymonadida</taxon>
        <taxon>Blattamonas</taxon>
    </lineage>
</organism>
<evidence type="ECO:0000259" key="2">
    <source>
        <dbReference type="PROSITE" id="PS50878"/>
    </source>
</evidence>
<feature type="compositionally biased region" description="Basic and acidic residues" evidence="1">
    <location>
        <begin position="1445"/>
        <end position="1511"/>
    </location>
</feature>
<dbReference type="PANTHER" id="PTHR47027:SF20">
    <property type="entry name" value="REVERSE TRANSCRIPTASE-LIKE PROTEIN WITH RNA-DIRECTED DNA POLYMERASE DOMAIN"/>
    <property type="match status" value="1"/>
</dbReference>
<dbReference type="Pfam" id="PF00078">
    <property type="entry name" value="RVT_1"/>
    <property type="match status" value="1"/>
</dbReference>
<dbReference type="GO" id="GO:0003964">
    <property type="term" value="F:RNA-directed DNA polymerase activity"/>
    <property type="evidence" value="ECO:0007669"/>
    <property type="project" value="UniProtKB-KW"/>
</dbReference>
<dbReference type="InterPro" id="IPR043502">
    <property type="entry name" value="DNA/RNA_pol_sf"/>
</dbReference>
<feature type="region of interest" description="Disordered" evidence="1">
    <location>
        <begin position="351"/>
        <end position="392"/>
    </location>
</feature>
<evidence type="ECO:0000256" key="1">
    <source>
        <dbReference type="SAM" id="MobiDB-lite"/>
    </source>
</evidence>
<feature type="compositionally biased region" description="Polar residues" evidence="1">
    <location>
        <begin position="246"/>
        <end position="268"/>
    </location>
</feature>
<dbReference type="Gene3D" id="3.30.70.270">
    <property type="match status" value="1"/>
</dbReference>
<reference evidence="3 4" key="1">
    <citation type="journal article" date="2022" name="bioRxiv">
        <title>Genomics of Preaxostyla Flagellates Illuminates Evolutionary Transitions and the Path Towards Mitochondrial Loss.</title>
        <authorList>
            <person name="Novak L.V.F."/>
            <person name="Treitli S.C."/>
            <person name="Pyrih J."/>
            <person name="Halakuc P."/>
            <person name="Pipaliya S.V."/>
            <person name="Vacek V."/>
            <person name="Brzon O."/>
            <person name="Soukal P."/>
            <person name="Eme L."/>
            <person name="Dacks J.B."/>
            <person name="Karnkowska A."/>
            <person name="Elias M."/>
            <person name="Hampl V."/>
        </authorList>
    </citation>
    <scope>NUCLEOTIDE SEQUENCE [LARGE SCALE GENOMIC DNA]</scope>
    <source>
        <strain evidence="3">NAU3</strain>
        <tissue evidence="3">Gut</tissue>
    </source>
</reference>
<sequence>MLILVANVTPGFVQLDNRNHLIFQNERGNNTRFYRSIQQLCLSFRTAQFKKYMMRGRSIKVGCSKNLKHAANCTHPPGFDVYGQPIVFSIHHSLIFFFSVYHFSPNHEQVPNDPIFPPQLDNQQSYTLLPVQRRSFQLEANLQNGDYQPPNTLPGEDTHAFSPNMIGEQYSYISSRSISQIRTSVRSANTARVLLLCPTVPIWSVSANASAPPTGTSDHRSRAHCSGWDPETDHTHKQQAIPRKSVNPSFSASPNQINDDDTCGSQYRFSDAGTPLKMESDSETTQIFPHPTDDMGNGERNRTPTLHQIQPTTLANPQPTIVPLPSLSTSEPTVTAPTVEKRFVPRIKTGSHHPKLATASPSTSHPHSQSSHLHDLSTPKYVFPPQQGSKFTTPYCPQDTSHSKLQISSPQLTPSFSSAPNTISWPHPKNTLQVPFGHPPQQIPQFHPLVIPKQTSFHVTPNYTSPAISILHPVNAHNFNALRTPIDVDIQDPFRSFSAVVDQTETLLSSQQWCRFYQEVLTSIEGQDKDGRGTRADMVILAARVGMSAESVSLLSLTLQLSFAEIWPKFVKDLLRRFGNLLTASTAFEICLHPFGTHCIQAMIVRAGGNTDLEAQLGRHLLVPIPKANGKLRPIAVQHTLRKAMARMLLIRNKKWFEERTAKRQKGVNTPLGRNRIISRVEERLDSAIEEGGDVYIAALDLSNAYQNVKRQLLLNKVTEDPNHDPELAHFLKLSFEQETLVLDMKGQSSVIPNTRGVQQGCPLSPSLFGLYLTEPMEEAEKHGAEVWAYLDDTVIIANSQRQLEKTVSTLHTSLIAHNLCINPSKTEMIIIEKGRIVKETRTILGSEVETKESYKLLGSLITRDQKKRDEFFEERINRIKSILPLAKELSHQAHLHLIRQALFTKPIHLLSSMRITRDALVRADEMITDHIASIFEIPPDRHFLIFQPIKKGGLGMPSFVRTADTALLCTQGSIDPTLWDIDAVTEERARQRDQSGNESSFGARKAAEQMLLQLTEEERKAGAKGQKELRGIFEEREKRNEINLLPTYQQNRHKVIEDGISQRWLNILPKDRYHKLNNHSVVTSLDHLLLKNPLSWDIVAGVKEEEDQEEESERRQNVGKKKGKIKPKCPLCLGEMRKDHAGCCSINGATRTARHSAIKHLLTQTLKEIPSLNARTEQKMGRDDEKEENIPETIADISISLTTSHLSHSFIKLLAHNEDKGRVVEFGLDLVVCQDFTSRTSGRLENTRGRVEEGERKKKRKYERTNQEKTIIGIGMSDNGILGPNAESFFDFIRVLAKEQRVTNPIPAFLTKYTIITEMTRSHMEAQYVRTVERLRKKEEERKQERSMTTLENEALNLMLQIDPGSIPRTSTLHLTNTTPTIPQHLVLTNAYPSFSSTQPLRSTQHYTPSPSNNLPILPTPSSLLQLHNHSPLRHTNPTCTLGSEKERSEKRQTGEEDPREDRTQKKREEWKKRDEEEEKKEADIGSDAKEKADRAAERTKKEVQEEKRPTSKIPTGPSERQPQPPLTSLHNLHFQLSNSSNPTILSSLLTQETKEDRNNSGQRDKRGEGKKESEKNSLERTTEAEE</sequence>
<keyword evidence="4" id="KW-1185">Reference proteome</keyword>
<keyword evidence="3" id="KW-0808">Transferase</keyword>
<gene>
    <name evidence="3" type="ORF">BLNAU_13607</name>
</gene>
<evidence type="ECO:0000313" key="3">
    <source>
        <dbReference type="EMBL" id="KAK2951450.1"/>
    </source>
</evidence>
<evidence type="ECO:0000313" key="4">
    <source>
        <dbReference type="Proteomes" id="UP001281761"/>
    </source>
</evidence>
<feature type="domain" description="Reverse transcriptase" evidence="2">
    <location>
        <begin position="606"/>
        <end position="849"/>
    </location>
</feature>
<protein>
    <submittedName>
        <fullName evidence="3">Reverse transcriptase (RNA-dependent DNA polymerase)</fullName>
    </submittedName>
</protein>
<dbReference type="CDD" id="cd01650">
    <property type="entry name" value="RT_nLTR_like"/>
    <property type="match status" value="1"/>
</dbReference>
<dbReference type="InterPro" id="IPR000477">
    <property type="entry name" value="RT_dom"/>
</dbReference>
<dbReference type="PANTHER" id="PTHR47027">
    <property type="entry name" value="REVERSE TRANSCRIPTASE DOMAIN-CONTAINING PROTEIN"/>
    <property type="match status" value="1"/>
</dbReference>
<feature type="compositionally biased region" description="Polar residues" evidence="1">
    <location>
        <begin position="1520"/>
        <end position="1553"/>
    </location>
</feature>
<dbReference type="PROSITE" id="PS50878">
    <property type="entry name" value="RT_POL"/>
    <property type="match status" value="1"/>
</dbReference>
<proteinExistence type="predicted"/>
<dbReference type="Proteomes" id="UP001281761">
    <property type="component" value="Unassembled WGS sequence"/>
</dbReference>
<feature type="region of interest" description="Disordered" evidence="1">
    <location>
        <begin position="1398"/>
        <end position="1588"/>
    </location>
</feature>
<dbReference type="SUPFAM" id="SSF56672">
    <property type="entry name" value="DNA/RNA polymerases"/>
    <property type="match status" value="1"/>
</dbReference>
<name>A0ABQ9XJR8_9EUKA</name>